<dbReference type="OrthoDB" id="119701at2"/>
<dbReference type="EMBL" id="CP002480">
    <property type="protein sequence ID" value="ADW67944.1"/>
    <property type="molecule type" value="Genomic_DNA"/>
</dbReference>
<dbReference type="HOGENOM" id="CLU_116190_1_0_0"/>
<dbReference type="RefSeq" id="WP_013579269.1">
    <property type="nucleotide sequence ID" value="NC_015064.1"/>
</dbReference>
<dbReference type="InterPro" id="IPR008514">
    <property type="entry name" value="T6SS_Hcp"/>
</dbReference>
<dbReference type="Proteomes" id="UP000000343">
    <property type="component" value="Chromosome"/>
</dbReference>
<dbReference type="InterPro" id="IPR036624">
    <property type="entry name" value="Hcp1-lik_sf"/>
</dbReference>
<reference evidence="2" key="1">
    <citation type="submission" date="2011-01" db="EMBL/GenBank/DDBJ databases">
        <title>Complete sequence of chromosome of Acidobacterium sp. MP5ACTX9.</title>
        <authorList>
            <consortium name="US DOE Joint Genome Institute"/>
            <person name="Lucas S."/>
            <person name="Copeland A."/>
            <person name="Lapidus A."/>
            <person name="Cheng J.-F."/>
            <person name="Goodwin L."/>
            <person name="Pitluck S."/>
            <person name="Teshima H."/>
            <person name="Detter J.C."/>
            <person name="Han C."/>
            <person name="Tapia R."/>
            <person name="Land M."/>
            <person name="Hauser L."/>
            <person name="Kyrpides N."/>
            <person name="Ivanova N."/>
            <person name="Ovchinnikova G."/>
            <person name="Pagani I."/>
            <person name="Rawat S.R."/>
            <person name="Mannisto M."/>
            <person name="Haggblom M.M."/>
            <person name="Woyke T."/>
        </authorList>
    </citation>
    <scope>NUCLEOTIDE SEQUENCE [LARGE SCALE GENOMIC DNA]</scope>
    <source>
        <strain evidence="2">MP5ACTX9</strain>
    </source>
</reference>
<dbReference type="STRING" id="1198114.AciX9_0876"/>
<dbReference type="AlphaFoldDB" id="E8X1M5"/>
<dbReference type="eggNOG" id="COG3157">
    <property type="taxonomic scope" value="Bacteria"/>
</dbReference>
<dbReference type="PANTHER" id="PTHR34319:SF6">
    <property type="entry name" value="MAJOR EXPORTED PROTEIN"/>
    <property type="match status" value="1"/>
</dbReference>
<dbReference type="Pfam" id="PF05638">
    <property type="entry name" value="T6SS_HCP"/>
    <property type="match status" value="1"/>
</dbReference>
<dbReference type="KEGG" id="acm:AciX9_0876"/>
<sequence>MALNAYLTLKGQKQGQIIGSVTQKGRENSILVHAYSNQIVSPRDPASGLPTGERMHQPLSIVKEIDKSSPLLWNAFNTNENLTQWTLQFWSPALATTPLLPERQIYTITLTNASIASIHESMLDNEDPTRANYTLREEITFTYQKIQWLWTDGGITASDDWEAPVA</sequence>
<keyword evidence="2" id="KW-1185">Reference proteome</keyword>
<protein>
    <submittedName>
        <fullName evidence="1">Type VI secretion system effector, Hcp1 family</fullName>
    </submittedName>
</protein>
<gene>
    <name evidence="1" type="ordered locus">AciX9_0876</name>
</gene>
<evidence type="ECO:0000313" key="2">
    <source>
        <dbReference type="Proteomes" id="UP000000343"/>
    </source>
</evidence>
<dbReference type="PaxDb" id="1198114-AciX9_0876"/>
<evidence type="ECO:0000313" key="1">
    <source>
        <dbReference type="EMBL" id="ADW67944.1"/>
    </source>
</evidence>
<dbReference type="InterPro" id="IPR052947">
    <property type="entry name" value="T6SS_Hcp1_domain"/>
</dbReference>
<dbReference type="NCBIfam" id="TIGR03344">
    <property type="entry name" value="VI_effect_Hcp1"/>
    <property type="match status" value="1"/>
</dbReference>
<accession>E8X1M5</accession>
<organism evidence="2">
    <name type="scientific">Granulicella tundricola (strain ATCC BAA-1859 / DSM 23138 / MP5ACTX9)</name>
    <dbReference type="NCBI Taxonomy" id="1198114"/>
    <lineage>
        <taxon>Bacteria</taxon>
        <taxon>Pseudomonadati</taxon>
        <taxon>Acidobacteriota</taxon>
        <taxon>Terriglobia</taxon>
        <taxon>Terriglobales</taxon>
        <taxon>Acidobacteriaceae</taxon>
        <taxon>Granulicella</taxon>
    </lineage>
</organism>
<dbReference type="SUPFAM" id="SSF141452">
    <property type="entry name" value="Hcp1-like"/>
    <property type="match status" value="1"/>
</dbReference>
<dbReference type="PANTHER" id="PTHR34319">
    <property type="entry name" value="MAJOR EXPORTED PROTEIN"/>
    <property type="match status" value="1"/>
</dbReference>
<proteinExistence type="predicted"/>
<name>E8X1M5_GRATM</name>
<dbReference type="Gene3D" id="2.30.110.20">
    <property type="entry name" value="Hcp1-like"/>
    <property type="match status" value="1"/>
</dbReference>